<dbReference type="SMART" id="SM00849">
    <property type="entry name" value="Lactamase_B"/>
    <property type="match status" value="1"/>
</dbReference>
<dbReference type="OrthoDB" id="3341310at2759"/>
<evidence type="ECO:0000313" key="3">
    <source>
        <dbReference type="Proteomes" id="UP000027222"/>
    </source>
</evidence>
<dbReference type="HOGENOM" id="CLU_073674_0_0_1"/>
<protein>
    <recommendedName>
        <fullName evidence="1">Metallo-beta-lactamase domain-containing protein</fullName>
    </recommendedName>
</protein>
<organism evidence="2 3">
    <name type="scientific">Galerina marginata (strain CBS 339.88)</name>
    <dbReference type="NCBI Taxonomy" id="685588"/>
    <lineage>
        <taxon>Eukaryota</taxon>
        <taxon>Fungi</taxon>
        <taxon>Dikarya</taxon>
        <taxon>Basidiomycota</taxon>
        <taxon>Agaricomycotina</taxon>
        <taxon>Agaricomycetes</taxon>
        <taxon>Agaricomycetidae</taxon>
        <taxon>Agaricales</taxon>
        <taxon>Agaricineae</taxon>
        <taxon>Strophariaceae</taxon>
        <taxon>Galerina</taxon>
    </lineage>
</organism>
<keyword evidence="3" id="KW-1185">Reference proteome</keyword>
<dbReference type="InterPro" id="IPR050855">
    <property type="entry name" value="NDM-1-like"/>
</dbReference>
<dbReference type="Gene3D" id="3.60.15.10">
    <property type="entry name" value="Ribonuclease Z/Hydroxyacylglutathione hydrolase-like"/>
    <property type="match status" value="1"/>
</dbReference>
<dbReference type="STRING" id="685588.A0A067TBE3"/>
<proteinExistence type="predicted"/>
<dbReference type="InterPro" id="IPR001279">
    <property type="entry name" value="Metallo-B-lactamas"/>
</dbReference>
<feature type="domain" description="Metallo-beta-lactamase" evidence="1">
    <location>
        <begin position="49"/>
        <end position="266"/>
    </location>
</feature>
<accession>A0A067TBE3</accession>
<gene>
    <name evidence="2" type="ORF">GALMADRAFT_475684</name>
</gene>
<dbReference type="AlphaFoldDB" id="A0A067TBE3"/>
<evidence type="ECO:0000313" key="2">
    <source>
        <dbReference type="EMBL" id="KDR76323.1"/>
    </source>
</evidence>
<dbReference type="InterPro" id="IPR036866">
    <property type="entry name" value="RibonucZ/Hydroxyglut_hydro"/>
</dbReference>
<evidence type="ECO:0000259" key="1">
    <source>
        <dbReference type="SMART" id="SM00849"/>
    </source>
</evidence>
<reference evidence="3" key="1">
    <citation type="journal article" date="2014" name="Proc. Natl. Acad. Sci. U.S.A.">
        <title>Extensive sampling of basidiomycete genomes demonstrates inadequacy of the white-rot/brown-rot paradigm for wood decay fungi.</title>
        <authorList>
            <person name="Riley R."/>
            <person name="Salamov A.A."/>
            <person name="Brown D.W."/>
            <person name="Nagy L.G."/>
            <person name="Floudas D."/>
            <person name="Held B.W."/>
            <person name="Levasseur A."/>
            <person name="Lombard V."/>
            <person name="Morin E."/>
            <person name="Otillar R."/>
            <person name="Lindquist E.A."/>
            <person name="Sun H."/>
            <person name="LaButti K.M."/>
            <person name="Schmutz J."/>
            <person name="Jabbour D."/>
            <person name="Luo H."/>
            <person name="Baker S.E."/>
            <person name="Pisabarro A.G."/>
            <person name="Walton J.D."/>
            <person name="Blanchette R.A."/>
            <person name="Henrissat B."/>
            <person name="Martin F."/>
            <person name="Cullen D."/>
            <person name="Hibbett D.S."/>
            <person name="Grigoriev I.V."/>
        </authorList>
    </citation>
    <scope>NUCLEOTIDE SEQUENCE [LARGE SCALE GENOMIC DNA]</scope>
    <source>
        <strain evidence="3">CBS 339.88</strain>
    </source>
</reference>
<dbReference type="Proteomes" id="UP000027222">
    <property type="component" value="Unassembled WGS sequence"/>
</dbReference>
<dbReference type="Pfam" id="PF00753">
    <property type="entry name" value="Lactamase_B"/>
    <property type="match status" value="1"/>
</dbReference>
<dbReference type="PANTHER" id="PTHR42951">
    <property type="entry name" value="METALLO-BETA-LACTAMASE DOMAIN-CONTAINING"/>
    <property type="match status" value="1"/>
</dbReference>
<sequence>MSYLLYSGSQVALPSTMDKVMKAAFQASRLTPSTFLIKEYDDIYSEHPHIYAKIVPSANTILVVDTGCGGASNDTHIEIKSLRDFIETVKVDDNNGSPLNEGGRMDYIVALTHCHYDHILGVEDFRDSAILASAHSPSFLEKDAIPEHSLCRALSIKTPQFTPTLVPHMHEIISSNSRKSLGVKILHTPGHTPDEIALYDEAEMMVYVGDSLYEWEPIIFPREGSIVTWFSSINYLISFVKEKNHLSRASSEGKGPPSEVLINSGHCTALQPALEVLQSAKAYMQDVVEGREIVQDRRWSRGEEMVTYGRVGDRFSLRCPERLVREAQKLNS</sequence>
<dbReference type="SUPFAM" id="SSF56281">
    <property type="entry name" value="Metallo-hydrolase/oxidoreductase"/>
    <property type="match status" value="1"/>
</dbReference>
<dbReference type="EMBL" id="KL142379">
    <property type="protein sequence ID" value="KDR76323.1"/>
    <property type="molecule type" value="Genomic_DNA"/>
</dbReference>
<dbReference type="CDD" id="cd06262">
    <property type="entry name" value="metallo-hydrolase-like_MBL-fold"/>
    <property type="match status" value="1"/>
</dbReference>
<name>A0A067TBE3_GALM3</name>
<dbReference type="PANTHER" id="PTHR42951:SF4">
    <property type="entry name" value="ACYL-COENZYME A THIOESTERASE MBLAC2"/>
    <property type="match status" value="1"/>
</dbReference>